<dbReference type="PANTHER" id="PTHR48462">
    <property type="entry name" value="PROTEIN, PUTATIVE-RELATED"/>
    <property type="match status" value="1"/>
</dbReference>
<protein>
    <recommendedName>
        <fullName evidence="3">Reverse transcriptase domain-containing protein</fullName>
    </recommendedName>
</protein>
<comment type="caution">
    <text evidence="1">The sequence shown here is derived from an EMBL/GenBank/DDBJ whole genome shotgun (WGS) entry which is preliminary data.</text>
</comment>
<dbReference type="AlphaFoldDB" id="A0AAD8J523"/>
<dbReference type="PANTHER" id="PTHR48462:SF1">
    <property type="entry name" value="PROTEIN, PUTATIVE-RELATED"/>
    <property type="match status" value="1"/>
</dbReference>
<organism evidence="1 2">
    <name type="scientific">Heracleum sosnowskyi</name>
    <dbReference type="NCBI Taxonomy" id="360622"/>
    <lineage>
        <taxon>Eukaryota</taxon>
        <taxon>Viridiplantae</taxon>
        <taxon>Streptophyta</taxon>
        <taxon>Embryophyta</taxon>
        <taxon>Tracheophyta</taxon>
        <taxon>Spermatophyta</taxon>
        <taxon>Magnoliopsida</taxon>
        <taxon>eudicotyledons</taxon>
        <taxon>Gunneridae</taxon>
        <taxon>Pentapetalae</taxon>
        <taxon>asterids</taxon>
        <taxon>campanulids</taxon>
        <taxon>Apiales</taxon>
        <taxon>Apiaceae</taxon>
        <taxon>Apioideae</taxon>
        <taxon>apioid superclade</taxon>
        <taxon>Tordylieae</taxon>
        <taxon>Tordyliinae</taxon>
        <taxon>Heracleum</taxon>
    </lineage>
</organism>
<accession>A0AAD8J523</accession>
<keyword evidence="2" id="KW-1185">Reference proteome</keyword>
<reference evidence="1" key="1">
    <citation type="submission" date="2023-02" db="EMBL/GenBank/DDBJ databases">
        <title>Genome of toxic invasive species Heracleum sosnowskyi carries increased number of genes despite the absence of recent whole-genome duplications.</title>
        <authorList>
            <person name="Schelkunov M."/>
            <person name="Shtratnikova V."/>
            <person name="Makarenko M."/>
            <person name="Klepikova A."/>
            <person name="Omelchenko D."/>
            <person name="Novikova G."/>
            <person name="Obukhova E."/>
            <person name="Bogdanov V."/>
            <person name="Penin A."/>
            <person name="Logacheva M."/>
        </authorList>
    </citation>
    <scope>NUCLEOTIDE SEQUENCE</scope>
    <source>
        <strain evidence="1">Hsosn_3</strain>
        <tissue evidence="1">Leaf</tissue>
    </source>
</reference>
<dbReference type="Proteomes" id="UP001237642">
    <property type="component" value="Unassembled WGS sequence"/>
</dbReference>
<name>A0AAD8J523_9APIA</name>
<evidence type="ECO:0008006" key="3">
    <source>
        <dbReference type="Google" id="ProtNLM"/>
    </source>
</evidence>
<proteinExistence type="predicted"/>
<dbReference type="EMBL" id="JAUIZM010000002">
    <property type="protein sequence ID" value="KAK1397925.1"/>
    <property type="molecule type" value="Genomic_DNA"/>
</dbReference>
<sequence>MQKVGKEMATYLGDFQFGVGISGGVEAVLHAVGRFVKARWSSTNLSMLFVDFKNAFNMADRGKMLQEVRLRSQVGVKLLGGAVSMDARFIEDFANMRVSKSIELMSALEQLNDPQYELVLLRVCMGLKAYVQFDAALRKALHNVATSESPGFGALNGDLQLCRFDQKAFSLELIVLNGCGFAGFHSFYRHLCELPSEQQQYHLGDQF</sequence>
<evidence type="ECO:0000313" key="2">
    <source>
        <dbReference type="Proteomes" id="UP001237642"/>
    </source>
</evidence>
<reference evidence="1" key="2">
    <citation type="submission" date="2023-05" db="EMBL/GenBank/DDBJ databases">
        <authorList>
            <person name="Schelkunov M.I."/>
        </authorList>
    </citation>
    <scope>NUCLEOTIDE SEQUENCE</scope>
    <source>
        <strain evidence="1">Hsosn_3</strain>
        <tissue evidence="1">Leaf</tissue>
    </source>
</reference>
<evidence type="ECO:0000313" key="1">
    <source>
        <dbReference type="EMBL" id="KAK1397925.1"/>
    </source>
</evidence>
<gene>
    <name evidence="1" type="ORF">POM88_007788</name>
</gene>